<keyword evidence="2" id="KW-1185">Reference proteome</keyword>
<evidence type="ECO:0000313" key="1">
    <source>
        <dbReference type="EMBL" id="QIG72578.1"/>
    </source>
</evidence>
<proteinExistence type="predicted"/>
<organism evidence="1 2">
    <name type="scientific">Rhizobium phage RHph_Y65</name>
    <dbReference type="NCBI Taxonomy" id="2509785"/>
    <lineage>
        <taxon>Viruses</taxon>
        <taxon>Duplodnaviria</taxon>
        <taxon>Heunggongvirae</taxon>
        <taxon>Uroviricota</taxon>
        <taxon>Caudoviricetes</taxon>
        <taxon>Kleczkowskaviridae</taxon>
        <taxon>Cuauhnahuacvirus</taxon>
        <taxon>Cuauhnahuacvirus Y65</taxon>
    </lineage>
</organism>
<dbReference type="EMBL" id="MN988525">
    <property type="protein sequence ID" value="QIG72578.1"/>
    <property type="molecule type" value="Genomic_DNA"/>
</dbReference>
<evidence type="ECO:0000313" key="2">
    <source>
        <dbReference type="Proteomes" id="UP000655883"/>
    </source>
</evidence>
<accession>A0A7S5UYQ3</accession>
<gene>
    <name evidence="1" type="ORF">EVB97_020</name>
</gene>
<dbReference type="Proteomes" id="UP000655883">
    <property type="component" value="Segment"/>
</dbReference>
<sequence length="185" mass="21572">MTQHKSEGDQLEEAIAEYFTQKRQGTEFDTKNPFKKEIQFEKKTKTICIAEDVAHRGGMTIWYDEDQMIPNIRQLSIREIENLEKSLGARLFVSSQEHADAVIRPNLDKCRRYLSVMLHPNKAMEYLGQLLLYLQDLHPDDHCRAYEDALSFYNHHNPYQRVEPTGLGFTRLVQPSLLGDDSESR</sequence>
<name>A0A7S5UYQ3_9CAUD</name>
<protein>
    <submittedName>
        <fullName evidence="1">Uncharacterized protein</fullName>
    </submittedName>
</protein>
<reference evidence="1 2" key="1">
    <citation type="submission" date="2020-01" db="EMBL/GenBank/DDBJ databases">
        <title>Patterns of diversity and host range of bacteriophage communities associated with bean-nodulatin bacteria.</title>
        <authorList>
            <person name="Vann Cauwenberghe J."/>
            <person name="Santamaria R.I."/>
            <person name="Bustos P."/>
            <person name="Juarez S."/>
            <person name="Gonzalez V."/>
        </authorList>
    </citation>
    <scope>NUCLEOTIDE SEQUENCE [LARGE SCALE GENOMIC DNA]</scope>
    <source>
        <strain evidence="2">RHph</strain>
    </source>
</reference>